<organism evidence="9 10">
    <name type="scientific">Chara braunii</name>
    <name type="common">Braun's stonewort</name>
    <dbReference type="NCBI Taxonomy" id="69332"/>
    <lineage>
        <taxon>Eukaryota</taxon>
        <taxon>Viridiplantae</taxon>
        <taxon>Streptophyta</taxon>
        <taxon>Charophyceae</taxon>
        <taxon>Charales</taxon>
        <taxon>Characeae</taxon>
        <taxon>Chara</taxon>
    </lineage>
</organism>
<evidence type="ECO:0000256" key="4">
    <source>
        <dbReference type="ARBA" id="ARBA00022722"/>
    </source>
</evidence>
<name>A0A388LU40_CHABU</name>
<dbReference type="GO" id="GO:0006508">
    <property type="term" value="P:proteolysis"/>
    <property type="evidence" value="ECO:0007669"/>
    <property type="project" value="UniProtKB-KW"/>
</dbReference>
<evidence type="ECO:0000256" key="1">
    <source>
        <dbReference type="ARBA" id="ARBA00022670"/>
    </source>
</evidence>
<proteinExistence type="predicted"/>
<protein>
    <recommendedName>
        <fullName evidence="8">Reverse transcriptase domain-containing protein</fullName>
    </recommendedName>
</protein>
<dbReference type="Proteomes" id="UP000265515">
    <property type="component" value="Unassembled WGS sequence"/>
</dbReference>
<sequence>MATKGSSSSNMAPTKLSDILKAQVDAADDEDKPLHQALYQKEMAKEEKEEEAKWKATTEGLETINKIVPTMPDADVKKDLVKYVRVGSIAATSNDARNSAIVAALRSDPTMAGSSYSSPYMDRKAVMIPSRYDGKEDVESWISSMKASFEVQGTQRVNQSLILGANVEAVVRGFLEVQAMQVGYPKIDLTEWLKVTPATALEEILVAQYKDPHVAARVRIQLDDLNATTGGCKVFSKIDLQSGYHQIEVDPGDQHKTAFKTRDGLYEFIVMPFGLTNAPATFQTLMDKVLREKMGRFVVVYLDNILIFSKSIEEHMKHLEEVFTFLKKMQLHLNLEKSEFGRDNVIYLGHRLSIAGLEPEAPKVEVIRK</sequence>
<evidence type="ECO:0000256" key="2">
    <source>
        <dbReference type="ARBA" id="ARBA00022679"/>
    </source>
</evidence>
<dbReference type="Pfam" id="PF00078">
    <property type="entry name" value="RVT_1"/>
    <property type="match status" value="1"/>
</dbReference>
<dbReference type="PANTHER" id="PTHR24559">
    <property type="entry name" value="TRANSPOSON TY3-I GAG-POL POLYPROTEIN"/>
    <property type="match status" value="1"/>
</dbReference>
<keyword evidence="3" id="KW-0548">Nucleotidyltransferase</keyword>
<dbReference type="GO" id="GO:0004519">
    <property type="term" value="F:endonuclease activity"/>
    <property type="evidence" value="ECO:0007669"/>
    <property type="project" value="UniProtKB-KW"/>
</dbReference>
<dbReference type="InterPro" id="IPR053134">
    <property type="entry name" value="RNA-dir_DNA_polymerase"/>
</dbReference>
<dbReference type="Gene3D" id="3.10.10.10">
    <property type="entry name" value="HIV Type 1 Reverse Transcriptase, subunit A, domain 1"/>
    <property type="match status" value="1"/>
</dbReference>
<dbReference type="OrthoDB" id="6759844at2759"/>
<evidence type="ECO:0000256" key="3">
    <source>
        <dbReference type="ARBA" id="ARBA00022695"/>
    </source>
</evidence>
<reference evidence="9 10" key="1">
    <citation type="journal article" date="2018" name="Cell">
        <title>The Chara Genome: Secondary Complexity and Implications for Plant Terrestrialization.</title>
        <authorList>
            <person name="Nishiyama T."/>
            <person name="Sakayama H."/>
            <person name="Vries J.D."/>
            <person name="Buschmann H."/>
            <person name="Saint-Marcoux D."/>
            <person name="Ullrich K.K."/>
            <person name="Haas F.B."/>
            <person name="Vanderstraeten L."/>
            <person name="Becker D."/>
            <person name="Lang D."/>
            <person name="Vosolsobe S."/>
            <person name="Rombauts S."/>
            <person name="Wilhelmsson P.K.I."/>
            <person name="Janitza P."/>
            <person name="Kern R."/>
            <person name="Heyl A."/>
            <person name="Rumpler F."/>
            <person name="Villalobos L.I.A.C."/>
            <person name="Clay J.M."/>
            <person name="Skokan R."/>
            <person name="Toyoda A."/>
            <person name="Suzuki Y."/>
            <person name="Kagoshima H."/>
            <person name="Schijlen E."/>
            <person name="Tajeshwar N."/>
            <person name="Catarino B."/>
            <person name="Hetherington A.J."/>
            <person name="Saltykova A."/>
            <person name="Bonnot C."/>
            <person name="Breuninger H."/>
            <person name="Symeonidi A."/>
            <person name="Radhakrishnan G.V."/>
            <person name="Van Nieuwerburgh F."/>
            <person name="Deforce D."/>
            <person name="Chang C."/>
            <person name="Karol K.G."/>
            <person name="Hedrich R."/>
            <person name="Ulvskov P."/>
            <person name="Glockner G."/>
            <person name="Delwiche C.F."/>
            <person name="Petrasek J."/>
            <person name="Van de Peer Y."/>
            <person name="Friml J."/>
            <person name="Beilby M."/>
            <person name="Dolan L."/>
            <person name="Kohara Y."/>
            <person name="Sugano S."/>
            <person name="Fujiyama A."/>
            <person name="Delaux P.-M."/>
            <person name="Quint M."/>
            <person name="TheiBen G."/>
            <person name="Hagemann M."/>
            <person name="Harholt J."/>
            <person name="Dunand C."/>
            <person name="Zachgo S."/>
            <person name="Langdale J."/>
            <person name="Maumus F."/>
            <person name="Straeten D.V.D."/>
            <person name="Gould S.B."/>
            <person name="Rensing S.A."/>
        </authorList>
    </citation>
    <scope>NUCLEOTIDE SEQUENCE [LARGE SCALE GENOMIC DNA]</scope>
    <source>
        <strain evidence="9 10">S276</strain>
    </source>
</reference>
<evidence type="ECO:0000259" key="8">
    <source>
        <dbReference type="PROSITE" id="PS50878"/>
    </source>
</evidence>
<keyword evidence="10" id="KW-1185">Reference proteome</keyword>
<dbReference type="EMBL" id="BFEA01000535">
    <property type="protein sequence ID" value="GBG85781.1"/>
    <property type="molecule type" value="Genomic_DNA"/>
</dbReference>
<dbReference type="Gramene" id="GBG85781">
    <property type="protein sequence ID" value="GBG85781"/>
    <property type="gene ID" value="CBR_g40590"/>
</dbReference>
<dbReference type="FunFam" id="3.10.10.10:FF:000007">
    <property type="entry name" value="Retrovirus-related Pol polyprotein from transposon 17.6-like Protein"/>
    <property type="match status" value="1"/>
</dbReference>
<dbReference type="Gene3D" id="3.30.70.270">
    <property type="match status" value="1"/>
</dbReference>
<dbReference type="PROSITE" id="PS50878">
    <property type="entry name" value="RT_POL"/>
    <property type="match status" value="1"/>
</dbReference>
<dbReference type="InterPro" id="IPR043502">
    <property type="entry name" value="DNA/RNA_pol_sf"/>
</dbReference>
<keyword evidence="4" id="KW-0540">Nuclease</keyword>
<keyword evidence="1" id="KW-0645">Protease</keyword>
<evidence type="ECO:0000256" key="6">
    <source>
        <dbReference type="ARBA" id="ARBA00022801"/>
    </source>
</evidence>
<accession>A0A388LU40</accession>
<feature type="domain" description="Reverse transcriptase" evidence="8">
    <location>
        <begin position="155"/>
        <end position="352"/>
    </location>
</feature>
<dbReference type="GO" id="GO:0003964">
    <property type="term" value="F:RNA-directed DNA polymerase activity"/>
    <property type="evidence" value="ECO:0007669"/>
    <property type="project" value="UniProtKB-KW"/>
</dbReference>
<keyword evidence="7" id="KW-0695">RNA-directed DNA polymerase</keyword>
<dbReference type="CDD" id="cd01647">
    <property type="entry name" value="RT_LTR"/>
    <property type="match status" value="1"/>
</dbReference>
<dbReference type="InterPro" id="IPR000477">
    <property type="entry name" value="RT_dom"/>
</dbReference>
<dbReference type="GO" id="GO:0008233">
    <property type="term" value="F:peptidase activity"/>
    <property type="evidence" value="ECO:0007669"/>
    <property type="project" value="UniProtKB-KW"/>
</dbReference>
<evidence type="ECO:0000313" key="9">
    <source>
        <dbReference type="EMBL" id="GBG85781.1"/>
    </source>
</evidence>
<gene>
    <name evidence="9" type="ORF">CBR_g40590</name>
</gene>
<dbReference type="InterPro" id="IPR043128">
    <property type="entry name" value="Rev_trsase/Diguanyl_cyclase"/>
</dbReference>
<keyword evidence="5" id="KW-0255">Endonuclease</keyword>
<keyword evidence="2" id="KW-0808">Transferase</keyword>
<dbReference type="SUPFAM" id="SSF56672">
    <property type="entry name" value="DNA/RNA polymerases"/>
    <property type="match status" value="1"/>
</dbReference>
<evidence type="ECO:0000256" key="7">
    <source>
        <dbReference type="ARBA" id="ARBA00022918"/>
    </source>
</evidence>
<keyword evidence="6" id="KW-0378">Hydrolase</keyword>
<dbReference type="PANTHER" id="PTHR24559:SF444">
    <property type="entry name" value="REVERSE TRANSCRIPTASE DOMAIN-CONTAINING PROTEIN"/>
    <property type="match status" value="1"/>
</dbReference>
<dbReference type="AlphaFoldDB" id="A0A388LU40"/>
<comment type="caution">
    <text evidence="9">The sequence shown here is derived from an EMBL/GenBank/DDBJ whole genome shotgun (WGS) entry which is preliminary data.</text>
</comment>
<evidence type="ECO:0000313" key="10">
    <source>
        <dbReference type="Proteomes" id="UP000265515"/>
    </source>
</evidence>
<evidence type="ECO:0000256" key="5">
    <source>
        <dbReference type="ARBA" id="ARBA00022759"/>
    </source>
</evidence>